<reference evidence="4" key="1">
    <citation type="submission" date="2020-10" db="EMBL/GenBank/DDBJ databases">
        <title>Sequencing the genomes of 1000 actinobacteria strains.</title>
        <authorList>
            <person name="Klenk H.-P."/>
        </authorList>
    </citation>
    <scope>NUCLEOTIDE SEQUENCE</scope>
    <source>
        <strain evidence="4">DSM 45354</strain>
    </source>
</reference>
<feature type="domain" description="CHRD" evidence="2">
    <location>
        <begin position="22"/>
        <end position="139"/>
    </location>
</feature>
<evidence type="ECO:0000313" key="6">
    <source>
        <dbReference type="Proteomes" id="UP000638648"/>
    </source>
</evidence>
<dbReference type="EMBL" id="JADBEM010000001">
    <property type="protein sequence ID" value="MBE1608086.1"/>
    <property type="molecule type" value="Genomic_DNA"/>
</dbReference>
<keyword evidence="1" id="KW-0732">Signal</keyword>
<dbReference type="EMBL" id="JADBEM010000001">
    <property type="protein sequence ID" value="MBE1606429.1"/>
    <property type="molecule type" value="Genomic_DNA"/>
</dbReference>
<feature type="chain" id="PRO_5038277076" description="CHRD domain-containing protein" evidence="1">
    <location>
        <begin position="19"/>
        <end position="139"/>
    </location>
</feature>
<dbReference type="RefSeq" id="WP_192750479.1">
    <property type="nucleotide sequence ID" value="NZ_JADBEM010000001.1"/>
</dbReference>
<dbReference type="SMART" id="SM00754">
    <property type="entry name" value="CHRD"/>
    <property type="match status" value="1"/>
</dbReference>
<feature type="signal peptide" evidence="1">
    <location>
        <begin position="1"/>
        <end position="18"/>
    </location>
</feature>
<evidence type="ECO:0000313" key="5">
    <source>
        <dbReference type="EMBL" id="MBE1608086.1"/>
    </source>
</evidence>
<dbReference type="Proteomes" id="UP000638648">
    <property type="component" value="Unassembled WGS sequence"/>
</dbReference>
<dbReference type="InterPro" id="IPR010895">
    <property type="entry name" value="CHRD"/>
</dbReference>
<name>A0A927MTM5_9ACTN</name>
<gene>
    <name evidence="3" type="ORF">HEB94_003182</name>
    <name evidence="4" type="ORF">HEB94_003277</name>
    <name evidence="5" type="ORF">HEB94_004934</name>
</gene>
<proteinExistence type="predicted"/>
<protein>
    <recommendedName>
        <fullName evidence="2">CHRD domain-containing protein</fullName>
    </recommendedName>
</protein>
<dbReference type="Pfam" id="PF07452">
    <property type="entry name" value="CHRD"/>
    <property type="match status" value="1"/>
</dbReference>
<dbReference type="EMBL" id="JADBEM010000001">
    <property type="protein sequence ID" value="MBE1606334.1"/>
    <property type="molecule type" value="Genomic_DNA"/>
</dbReference>
<organism evidence="4 6">
    <name type="scientific">Actinopolymorpha pittospori</name>
    <dbReference type="NCBI Taxonomy" id="648752"/>
    <lineage>
        <taxon>Bacteria</taxon>
        <taxon>Bacillati</taxon>
        <taxon>Actinomycetota</taxon>
        <taxon>Actinomycetes</taxon>
        <taxon>Propionibacteriales</taxon>
        <taxon>Actinopolymorphaceae</taxon>
        <taxon>Actinopolymorpha</taxon>
    </lineage>
</organism>
<evidence type="ECO:0000259" key="2">
    <source>
        <dbReference type="SMART" id="SM00754"/>
    </source>
</evidence>
<evidence type="ECO:0000313" key="4">
    <source>
        <dbReference type="EMBL" id="MBE1606429.1"/>
    </source>
</evidence>
<dbReference type="AlphaFoldDB" id="A0A927MTM5"/>
<evidence type="ECO:0000313" key="3">
    <source>
        <dbReference type="EMBL" id="MBE1606334.1"/>
    </source>
</evidence>
<keyword evidence="6" id="KW-1185">Reference proteome</keyword>
<comment type="caution">
    <text evidence="4">The sequence shown here is derived from an EMBL/GenBank/DDBJ whole genome shotgun (WGS) entry which is preliminary data.</text>
</comment>
<accession>A0A927MTM5</accession>
<sequence length="139" mass="14453">MALTAVAATVLSAPSSLAGTAEQFTVPFSGDQVVPGPGDPDGAGGVFVALGTKTGTFCFFIDTANISTPLTAVHLHRGVRGQVGEVVVDLYGPSTDPDVSGCLDLGREQARDIRQDRGNYYIDMHSEEFPDGALRAQLG</sequence>
<evidence type="ECO:0000256" key="1">
    <source>
        <dbReference type="SAM" id="SignalP"/>
    </source>
</evidence>